<feature type="non-terminal residue" evidence="1">
    <location>
        <position position="67"/>
    </location>
</feature>
<dbReference type="AlphaFoldDB" id="A0AAV9R480"/>
<organism evidence="1 2">
    <name type="scientific">Crenichthys baileyi</name>
    <name type="common">White River springfish</name>
    <dbReference type="NCBI Taxonomy" id="28760"/>
    <lineage>
        <taxon>Eukaryota</taxon>
        <taxon>Metazoa</taxon>
        <taxon>Chordata</taxon>
        <taxon>Craniata</taxon>
        <taxon>Vertebrata</taxon>
        <taxon>Euteleostomi</taxon>
        <taxon>Actinopterygii</taxon>
        <taxon>Neopterygii</taxon>
        <taxon>Teleostei</taxon>
        <taxon>Neoteleostei</taxon>
        <taxon>Acanthomorphata</taxon>
        <taxon>Ovalentaria</taxon>
        <taxon>Atherinomorphae</taxon>
        <taxon>Cyprinodontiformes</taxon>
        <taxon>Goodeidae</taxon>
        <taxon>Crenichthys</taxon>
    </lineage>
</organism>
<evidence type="ECO:0000313" key="2">
    <source>
        <dbReference type="Proteomes" id="UP001311232"/>
    </source>
</evidence>
<sequence length="67" mass="7513">MLMCFHGCHCQISELPPCRRAISHQAPAARAPGSFTEESDIYRKPSGNWITNRSLIFQSVGTYKDAE</sequence>
<proteinExistence type="predicted"/>
<dbReference type="EMBL" id="JAHHUM010002508">
    <property type="protein sequence ID" value="KAK5603307.1"/>
    <property type="molecule type" value="Genomic_DNA"/>
</dbReference>
<comment type="caution">
    <text evidence="1">The sequence shown here is derived from an EMBL/GenBank/DDBJ whole genome shotgun (WGS) entry which is preliminary data.</text>
</comment>
<gene>
    <name evidence="1" type="ORF">CRENBAI_010603</name>
</gene>
<name>A0AAV9R480_9TELE</name>
<accession>A0AAV9R480</accession>
<dbReference type="Proteomes" id="UP001311232">
    <property type="component" value="Unassembled WGS sequence"/>
</dbReference>
<keyword evidence="2" id="KW-1185">Reference proteome</keyword>
<protein>
    <submittedName>
        <fullName evidence="1">Uncharacterized protein</fullName>
    </submittedName>
</protein>
<evidence type="ECO:0000313" key="1">
    <source>
        <dbReference type="EMBL" id="KAK5603307.1"/>
    </source>
</evidence>
<reference evidence="1 2" key="1">
    <citation type="submission" date="2021-06" db="EMBL/GenBank/DDBJ databases">
        <authorList>
            <person name="Palmer J.M."/>
        </authorList>
    </citation>
    <scope>NUCLEOTIDE SEQUENCE [LARGE SCALE GENOMIC DNA]</scope>
    <source>
        <strain evidence="1 2">MEX-2019</strain>
        <tissue evidence="1">Muscle</tissue>
    </source>
</reference>